<organism evidence="1 2">
    <name type="scientific">Caerostris darwini</name>
    <dbReference type="NCBI Taxonomy" id="1538125"/>
    <lineage>
        <taxon>Eukaryota</taxon>
        <taxon>Metazoa</taxon>
        <taxon>Ecdysozoa</taxon>
        <taxon>Arthropoda</taxon>
        <taxon>Chelicerata</taxon>
        <taxon>Arachnida</taxon>
        <taxon>Araneae</taxon>
        <taxon>Araneomorphae</taxon>
        <taxon>Entelegynae</taxon>
        <taxon>Araneoidea</taxon>
        <taxon>Araneidae</taxon>
        <taxon>Caerostris</taxon>
    </lineage>
</organism>
<reference evidence="1 2" key="1">
    <citation type="submission" date="2021-06" db="EMBL/GenBank/DDBJ databases">
        <title>Caerostris darwini draft genome.</title>
        <authorList>
            <person name="Kono N."/>
            <person name="Arakawa K."/>
        </authorList>
    </citation>
    <scope>NUCLEOTIDE SEQUENCE [LARGE SCALE GENOMIC DNA]</scope>
</reference>
<dbReference type="EMBL" id="BPLQ01004481">
    <property type="protein sequence ID" value="GIY08275.1"/>
    <property type="molecule type" value="Genomic_DNA"/>
</dbReference>
<protein>
    <submittedName>
        <fullName evidence="1">Uncharacterized protein</fullName>
    </submittedName>
</protein>
<accession>A0AAV4QGM5</accession>
<evidence type="ECO:0000313" key="2">
    <source>
        <dbReference type="Proteomes" id="UP001054837"/>
    </source>
</evidence>
<proteinExistence type="predicted"/>
<name>A0AAV4QGM5_9ARAC</name>
<dbReference type="Proteomes" id="UP001054837">
    <property type="component" value="Unassembled WGS sequence"/>
</dbReference>
<dbReference type="AlphaFoldDB" id="A0AAV4QGM5"/>
<comment type="caution">
    <text evidence="1">The sequence shown here is derived from an EMBL/GenBank/DDBJ whole genome shotgun (WGS) entry which is preliminary data.</text>
</comment>
<gene>
    <name evidence="1" type="ORF">CDAR_293151</name>
</gene>
<sequence length="74" mass="8276">MSPKYCKLLILVIFNKCILNQESIGNQEFIVSFTVSLFVDLSSVDKCKQLIVLSSHYFVATLLVGNFCSLLKGN</sequence>
<keyword evidence="2" id="KW-1185">Reference proteome</keyword>
<evidence type="ECO:0000313" key="1">
    <source>
        <dbReference type="EMBL" id="GIY08275.1"/>
    </source>
</evidence>